<reference evidence="10 11" key="1">
    <citation type="journal article" date="2019" name="Nat. Microbiol.">
        <title>Mediterranean grassland soil C-N compound turnover is dependent on rainfall and depth, and is mediated by genomically divergent microorganisms.</title>
        <authorList>
            <person name="Diamond S."/>
            <person name="Andeer P.F."/>
            <person name="Li Z."/>
            <person name="Crits-Christoph A."/>
            <person name="Burstein D."/>
            <person name="Anantharaman K."/>
            <person name="Lane K.R."/>
            <person name="Thomas B.C."/>
            <person name="Pan C."/>
            <person name="Northen T.R."/>
            <person name="Banfield J.F."/>
        </authorList>
    </citation>
    <scope>NUCLEOTIDE SEQUENCE [LARGE SCALE GENOMIC DNA]</scope>
    <source>
        <strain evidence="10">WS_11</strain>
    </source>
</reference>
<dbReference type="SUPFAM" id="SSF55874">
    <property type="entry name" value="ATPase domain of HSP90 chaperone/DNA topoisomerase II/histidine kinase"/>
    <property type="match status" value="1"/>
</dbReference>
<keyword evidence="7" id="KW-0067">ATP-binding</keyword>
<dbReference type="GO" id="GO:0004673">
    <property type="term" value="F:protein histidine kinase activity"/>
    <property type="evidence" value="ECO:0007669"/>
    <property type="project" value="UniProtKB-EC"/>
</dbReference>
<dbReference type="Gene3D" id="3.30.565.10">
    <property type="entry name" value="Histidine kinase-like ATPase, C-terminal domain"/>
    <property type="match status" value="1"/>
</dbReference>
<organism evidence="10 11">
    <name type="scientific">Eiseniibacteriota bacterium</name>
    <dbReference type="NCBI Taxonomy" id="2212470"/>
    <lineage>
        <taxon>Bacteria</taxon>
        <taxon>Candidatus Eiseniibacteriota</taxon>
    </lineage>
</organism>
<evidence type="ECO:0000313" key="10">
    <source>
        <dbReference type="EMBL" id="TMQ72670.1"/>
    </source>
</evidence>
<dbReference type="PRINTS" id="PR00344">
    <property type="entry name" value="BCTRLSENSOR"/>
</dbReference>
<name>A0A538U9Z4_UNCEI</name>
<comment type="catalytic activity">
    <reaction evidence="1">
        <text>ATP + protein L-histidine = ADP + protein N-phospho-L-histidine.</text>
        <dbReference type="EC" id="2.7.13.3"/>
    </reaction>
</comment>
<dbReference type="GO" id="GO:0005524">
    <property type="term" value="F:ATP binding"/>
    <property type="evidence" value="ECO:0007669"/>
    <property type="project" value="UniProtKB-KW"/>
</dbReference>
<gene>
    <name evidence="10" type="ORF">E6K81_06805</name>
</gene>
<dbReference type="EMBL" id="VBPB01000098">
    <property type="protein sequence ID" value="TMQ72670.1"/>
    <property type="molecule type" value="Genomic_DNA"/>
</dbReference>
<feature type="domain" description="Histidine kinase" evidence="9">
    <location>
        <begin position="1"/>
        <end position="181"/>
    </location>
</feature>
<protein>
    <recommendedName>
        <fullName evidence="2">histidine kinase</fullName>
        <ecNumber evidence="2">2.7.13.3</ecNumber>
    </recommendedName>
</protein>
<evidence type="ECO:0000256" key="5">
    <source>
        <dbReference type="ARBA" id="ARBA00022741"/>
    </source>
</evidence>
<keyword evidence="8" id="KW-0902">Two-component regulatory system</keyword>
<evidence type="ECO:0000313" key="11">
    <source>
        <dbReference type="Proteomes" id="UP000319771"/>
    </source>
</evidence>
<keyword evidence="5" id="KW-0547">Nucleotide-binding</keyword>
<dbReference type="PANTHER" id="PTHR43065:SF10">
    <property type="entry name" value="PEROXIDE STRESS-ACTIVATED HISTIDINE KINASE MAK3"/>
    <property type="match status" value="1"/>
</dbReference>
<evidence type="ECO:0000256" key="6">
    <source>
        <dbReference type="ARBA" id="ARBA00022777"/>
    </source>
</evidence>
<keyword evidence="3" id="KW-0597">Phosphoprotein</keyword>
<dbReference type="InterPro" id="IPR005467">
    <property type="entry name" value="His_kinase_dom"/>
</dbReference>
<dbReference type="InterPro" id="IPR036890">
    <property type="entry name" value="HATPase_C_sf"/>
</dbReference>
<keyword evidence="4" id="KW-0808">Transferase</keyword>
<evidence type="ECO:0000256" key="2">
    <source>
        <dbReference type="ARBA" id="ARBA00012438"/>
    </source>
</evidence>
<dbReference type="Pfam" id="PF02518">
    <property type="entry name" value="HATPase_c"/>
    <property type="match status" value="1"/>
</dbReference>
<evidence type="ECO:0000256" key="1">
    <source>
        <dbReference type="ARBA" id="ARBA00000085"/>
    </source>
</evidence>
<proteinExistence type="predicted"/>
<dbReference type="EC" id="2.7.13.3" evidence="2"/>
<dbReference type="Proteomes" id="UP000319771">
    <property type="component" value="Unassembled WGS sequence"/>
</dbReference>
<dbReference type="InterPro" id="IPR004358">
    <property type="entry name" value="Sig_transdc_His_kin-like_C"/>
</dbReference>
<evidence type="ECO:0000259" key="9">
    <source>
        <dbReference type="PROSITE" id="PS50109"/>
    </source>
</evidence>
<dbReference type="SMART" id="SM00387">
    <property type="entry name" value="HATPase_c"/>
    <property type="match status" value="1"/>
</dbReference>
<dbReference type="GO" id="GO:0000160">
    <property type="term" value="P:phosphorelay signal transduction system"/>
    <property type="evidence" value="ECO:0007669"/>
    <property type="project" value="UniProtKB-KW"/>
</dbReference>
<dbReference type="InterPro" id="IPR003594">
    <property type="entry name" value="HATPase_dom"/>
</dbReference>
<evidence type="ECO:0000256" key="4">
    <source>
        <dbReference type="ARBA" id="ARBA00022679"/>
    </source>
</evidence>
<keyword evidence="6" id="KW-0418">Kinase</keyword>
<sequence>MKVVERTVHSLNELIGHVSGVGRPPLIQAGPARVRELLDEAVAAVGLTAAANGGVRLTVAYDGDDTVHVDRVQLGRVLTNLLTNAREAIAGPGEILLAAAVEGDGQGGTRLVLSVRDSGSGMTPEFIRDSLFRPFATTKASGLGIGLVQSRGIVEAHGGSILVDSRPGRGTVFEIRVPAGEPAADADEAAAAVEEDRG</sequence>
<comment type="caution">
    <text evidence="10">The sequence shown here is derived from an EMBL/GenBank/DDBJ whole genome shotgun (WGS) entry which is preliminary data.</text>
</comment>
<dbReference type="AlphaFoldDB" id="A0A538U9Z4"/>
<dbReference type="PANTHER" id="PTHR43065">
    <property type="entry name" value="SENSOR HISTIDINE KINASE"/>
    <property type="match status" value="1"/>
</dbReference>
<evidence type="ECO:0000256" key="8">
    <source>
        <dbReference type="ARBA" id="ARBA00023012"/>
    </source>
</evidence>
<evidence type="ECO:0000256" key="7">
    <source>
        <dbReference type="ARBA" id="ARBA00022840"/>
    </source>
</evidence>
<evidence type="ECO:0000256" key="3">
    <source>
        <dbReference type="ARBA" id="ARBA00022553"/>
    </source>
</evidence>
<dbReference type="PROSITE" id="PS50109">
    <property type="entry name" value="HIS_KIN"/>
    <property type="match status" value="1"/>
</dbReference>
<accession>A0A538U9Z4</accession>